<evidence type="ECO:0000313" key="5">
    <source>
        <dbReference type="EMBL" id="SNS07320.1"/>
    </source>
</evidence>
<keyword evidence="6" id="KW-1185">Reference proteome</keyword>
<dbReference type="InterPro" id="IPR041522">
    <property type="entry name" value="CdaR_GGDEF"/>
</dbReference>
<feature type="domain" description="Purine catabolism PurC-like" evidence="2">
    <location>
        <begin position="28"/>
        <end position="145"/>
    </location>
</feature>
<evidence type="ECO:0000259" key="3">
    <source>
        <dbReference type="Pfam" id="PF13556"/>
    </source>
</evidence>
<accession>A0A239BH91</accession>
<dbReference type="OrthoDB" id="143422at2"/>
<name>A0A239BH91_9FIRM</name>
<dbReference type="Gene3D" id="1.10.10.2840">
    <property type="entry name" value="PucR C-terminal helix-turn-helix domain"/>
    <property type="match status" value="1"/>
</dbReference>
<dbReference type="InterPro" id="IPR042070">
    <property type="entry name" value="PucR_C-HTH_sf"/>
</dbReference>
<dbReference type="EMBL" id="FZOJ01000003">
    <property type="protein sequence ID" value="SNS07320.1"/>
    <property type="molecule type" value="Genomic_DNA"/>
</dbReference>
<dbReference type="PANTHER" id="PTHR33744:SF1">
    <property type="entry name" value="DNA-BINDING TRANSCRIPTIONAL ACTIVATOR ADER"/>
    <property type="match status" value="1"/>
</dbReference>
<feature type="domain" description="CdaR GGDEF-like" evidence="4">
    <location>
        <begin position="321"/>
        <end position="433"/>
    </location>
</feature>
<reference evidence="5 6" key="1">
    <citation type="submission" date="2017-06" db="EMBL/GenBank/DDBJ databases">
        <authorList>
            <person name="Kim H.J."/>
            <person name="Triplett B.A."/>
        </authorList>
    </citation>
    <scope>NUCLEOTIDE SEQUENCE [LARGE SCALE GENOMIC DNA]</scope>
    <source>
        <strain evidence="5 6">SCA</strain>
    </source>
</reference>
<evidence type="ECO:0000259" key="2">
    <source>
        <dbReference type="Pfam" id="PF07905"/>
    </source>
</evidence>
<dbReference type="AlphaFoldDB" id="A0A239BH91"/>
<dbReference type="InterPro" id="IPR051448">
    <property type="entry name" value="CdaR-like_regulators"/>
</dbReference>
<dbReference type="Proteomes" id="UP000198304">
    <property type="component" value="Unassembled WGS sequence"/>
</dbReference>
<sequence>MENHIPNIINEMMSTTAVYDEHSLTVEEVLNLPDFAGFKLLGGSSGLQNRCKHITILETPEGISWLTGGEFLLTAGYALKDREDKKSSMILDAHQRKVSAVAVKENRYFGEISKQLIDDANTYGVPLIEISRNVIYTEAISSFYNMLFYRKNEYILNLNNIYAKLLDLSFENKDVNGIIYSLSNLSNSNVFLCDRYLNPITYNIIDSSSYDKLANKIPFSKKGAPAVKEIKDYCINKEIMGVYISIYPLVRDNKPLGYVYIVNSSKLDKLAQSSIEYGISIISMKLDIDQARSFSQARLNKTLIEIMLNNKELPDEFYENVEKDLGWDREGHIVGICIKIHIKKDTHIDECKNSVYSVLNNILEKGNYLSKDKKNEVFVFTNIEARAHLEEVVSKIVASLQDYDDAYLVAVGISNVYKRIKNIEKMYNEAYLAALFSNHDSIYFNSLDTIKLLYPLKDDNEVHEYYNRTIRKLEKYDEDQGTNLLETVECYLRYNFNRKIAASKLFIHVETLRYRLNRIEEITGYSLNDTEGIFALQMGLKLKKLIKIK</sequence>
<evidence type="ECO:0000259" key="4">
    <source>
        <dbReference type="Pfam" id="PF17853"/>
    </source>
</evidence>
<dbReference type="Pfam" id="PF07905">
    <property type="entry name" value="PucR"/>
    <property type="match status" value="1"/>
</dbReference>
<protein>
    <submittedName>
        <fullName evidence="5">Purine catabolism regulatory protein</fullName>
    </submittedName>
</protein>
<dbReference type="InterPro" id="IPR012914">
    <property type="entry name" value="PucR_dom"/>
</dbReference>
<organism evidence="5 6">
    <name type="scientific">Anaerovirgula multivorans</name>
    <dbReference type="NCBI Taxonomy" id="312168"/>
    <lineage>
        <taxon>Bacteria</taxon>
        <taxon>Bacillati</taxon>
        <taxon>Bacillota</taxon>
        <taxon>Clostridia</taxon>
        <taxon>Peptostreptococcales</taxon>
        <taxon>Natronincolaceae</taxon>
        <taxon>Anaerovirgula</taxon>
    </lineage>
</organism>
<dbReference type="Pfam" id="PF17853">
    <property type="entry name" value="GGDEF_2"/>
    <property type="match status" value="1"/>
</dbReference>
<dbReference type="Pfam" id="PF13556">
    <property type="entry name" value="HTH_30"/>
    <property type="match status" value="1"/>
</dbReference>
<dbReference type="PANTHER" id="PTHR33744">
    <property type="entry name" value="CARBOHYDRATE DIACID REGULATOR"/>
    <property type="match status" value="1"/>
</dbReference>
<comment type="similarity">
    <text evidence="1">Belongs to the CdaR family.</text>
</comment>
<dbReference type="RefSeq" id="WP_089281747.1">
    <property type="nucleotide sequence ID" value="NZ_FZOJ01000003.1"/>
</dbReference>
<proteinExistence type="inferred from homology"/>
<dbReference type="InterPro" id="IPR025736">
    <property type="entry name" value="PucR_C-HTH_dom"/>
</dbReference>
<feature type="domain" description="PucR C-terminal helix-turn-helix" evidence="3">
    <location>
        <begin position="484"/>
        <end position="541"/>
    </location>
</feature>
<gene>
    <name evidence="5" type="ORF">SAMN05446037_1003277</name>
</gene>
<evidence type="ECO:0000313" key="6">
    <source>
        <dbReference type="Proteomes" id="UP000198304"/>
    </source>
</evidence>
<evidence type="ECO:0000256" key="1">
    <source>
        <dbReference type="ARBA" id="ARBA00006754"/>
    </source>
</evidence>